<evidence type="ECO:0000313" key="3">
    <source>
        <dbReference type="Proteomes" id="UP000315226"/>
    </source>
</evidence>
<name>A0A4Y3RN28_9ACTN</name>
<gene>
    <name evidence="2" type="ORF">SGA01_37580</name>
</gene>
<protein>
    <submittedName>
        <fullName evidence="2">Uncharacterized protein</fullName>
    </submittedName>
</protein>
<dbReference type="AlphaFoldDB" id="A0A4Y3RN28"/>
<keyword evidence="3" id="KW-1185">Reference proteome</keyword>
<dbReference type="EMBL" id="BJMN01000023">
    <property type="protein sequence ID" value="GEB58153.1"/>
    <property type="molecule type" value="Genomic_DNA"/>
</dbReference>
<evidence type="ECO:0000256" key="1">
    <source>
        <dbReference type="SAM" id="MobiDB-lite"/>
    </source>
</evidence>
<sequence>MIFALVGLTANKSFLLYASWADLVGQEQTQGVVVDHSAGPAGTSRLTVVEKQTVPVPGSRRPSAGGQIQKIVVRGGAPGISGPAYVYLPPEYFRPGHAKKSFPASVVLTGYPGNAKSLIKVLKYPTTAHRPAAQGKTQPMVLMRARPSHPLATPSAWTYPESAGRDVPRPRPAGGGLRRLSGR</sequence>
<organism evidence="2 3">
    <name type="scientific">Streptomyces gardneri</name>
    <dbReference type="NCBI Taxonomy" id="66892"/>
    <lineage>
        <taxon>Bacteria</taxon>
        <taxon>Bacillati</taxon>
        <taxon>Actinomycetota</taxon>
        <taxon>Actinomycetes</taxon>
        <taxon>Kitasatosporales</taxon>
        <taxon>Streptomycetaceae</taxon>
        <taxon>Streptomyces</taxon>
    </lineage>
</organism>
<dbReference type="InterPro" id="IPR029058">
    <property type="entry name" value="AB_hydrolase_fold"/>
</dbReference>
<accession>A0A4Y3RN28</accession>
<feature type="region of interest" description="Disordered" evidence="1">
    <location>
        <begin position="152"/>
        <end position="183"/>
    </location>
</feature>
<reference evidence="2 3" key="1">
    <citation type="submission" date="2019-06" db="EMBL/GenBank/DDBJ databases">
        <title>Whole genome shotgun sequence of Streptomyces gardneri NBRC 12865.</title>
        <authorList>
            <person name="Hosoyama A."/>
            <person name="Uohara A."/>
            <person name="Ohji S."/>
            <person name="Ichikawa N."/>
        </authorList>
    </citation>
    <scope>NUCLEOTIDE SEQUENCE [LARGE SCALE GENOMIC DNA]</scope>
    <source>
        <strain evidence="2 3">NBRC 12865</strain>
    </source>
</reference>
<dbReference type="Gene3D" id="3.40.50.1820">
    <property type="entry name" value="alpha/beta hydrolase"/>
    <property type="match status" value="1"/>
</dbReference>
<dbReference type="Proteomes" id="UP000315226">
    <property type="component" value="Unassembled WGS sequence"/>
</dbReference>
<proteinExistence type="predicted"/>
<comment type="caution">
    <text evidence="2">The sequence shown here is derived from an EMBL/GenBank/DDBJ whole genome shotgun (WGS) entry which is preliminary data.</text>
</comment>
<evidence type="ECO:0000313" key="2">
    <source>
        <dbReference type="EMBL" id="GEB58153.1"/>
    </source>
</evidence>